<keyword evidence="4 11" id="KW-0548">Nucleotidyltransferase</keyword>
<name>A0A4V1AIX3_9LACO</name>
<feature type="domain" description="DNA polymerase III delta N-terminal" evidence="9">
    <location>
        <begin position="18"/>
        <end position="142"/>
    </location>
</feature>
<dbReference type="GO" id="GO:0006261">
    <property type="term" value="P:DNA-templated DNA replication"/>
    <property type="evidence" value="ECO:0007669"/>
    <property type="project" value="TreeGrafter"/>
</dbReference>
<keyword evidence="12" id="KW-1185">Reference proteome</keyword>
<evidence type="ECO:0000313" key="12">
    <source>
        <dbReference type="Proteomes" id="UP000292886"/>
    </source>
</evidence>
<evidence type="ECO:0000259" key="9">
    <source>
        <dbReference type="Pfam" id="PF06144"/>
    </source>
</evidence>
<dbReference type="OrthoDB" id="9775929at2"/>
<sequence length="340" mass="39153">MNFDELTKQLKEQPANVYLIQGEQFYLLDAVRDLFKQVIPEDERQMNYASYDMDEVEVSVALDDAMSVPFFGERRVVVIEKPGFLTGEVKKQRLNHDIEGLQAYLEHPEPTTTLVFIAPYAKLDSRKKVVKELKRTAQILEFTEMTENQVRQFVERDIRTHGYKIEPVAMNAFVQRTNADLSDMMGELAKLYLYCYDEKNITSAAVNELVTKSLTENVFDLVNAVLAKQTNTALTIYHDLMISGEEPLKMNALLVSQFRLLIQVKGLINKVRSEKELASQLKVHPYRIKLANQSAKRFKFRDLSLAYLGLIDIEKQMKSTQRSAELLFELFMVDFVTAGK</sequence>
<evidence type="ECO:0000256" key="4">
    <source>
        <dbReference type="ARBA" id="ARBA00022695"/>
    </source>
</evidence>
<evidence type="ECO:0000313" key="11">
    <source>
        <dbReference type="EMBL" id="QBO37005.1"/>
    </source>
</evidence>
<gene>
    <name evidence="11" type="primary">holA</name>
    <name evidence="11" type="ORF">EQG49_11360</name>
</gene>
<evidence type="ECO:0000256" key="1">
    <source>
        <dbReference type="ARBA" id="ARBA00012417"/>
    </source>
</evidence>
<reference evidence="12" key="1">
    <citation type="submission" date="2019-03" db="EMBL/GenBank/DDBJ databases">
        <title>Weissella sp. 26KH-42 Genome sequencing.</title>
        <authorList>
            <person name="Heo J."/>
            <person name="Kim S.-J."/>
            <person name="Kim J.-S."/>
            <person name="Hong S.-B."/>
            <person name="Kwon S.-W."/>
        </authorList>
    </citation>
    <scope>NUCLEOTIDE SEQUENCE [LARGE SCALE GENOMIC DNA]</scope>
    <source>
        <strain evidence="12">26KH-42</strain>
    </source>
</reference>
<dbReference type="InterPro" id="IPR010372">
    <property type="entry name" value="DNA_pol3_delta_N"/>
</dbReference>
<accession>A0A4V1AIX3</accession>
<evidence type="ECO:0000256" key="3">
    <source>
        <dbReference type="ARBA" id="ARBA00022679"/>
    </source>
</evidence>
<dbReference type="InterPro" id="IPR008921">
    <property type="entry name" value="DNA_pol3_clamp-load_cplx_C"/>
</dbReference>
<dbReference type="InterPro" id="IPR005790">
    <property type="entry name" value="DNA_polIII_delta"/>
</dbReference>
<evidence type="ECO:0000259" key="10">
    <source>
        <dbReference type="Pfam" id="PF21694"/>
    </source>
</evidence>
<dbReference type="KEGG" id="wei:EQG49_11360"/>
<dbReference type="Gene3D" id="1.10.8.60">
    <property type="match status" value="1"/>
</dbReference>
<comment type="catalytic activity">
    <reaction evidence="8">
        <text>DNA(n) + a 2'-deoxyribonucleoside 5'-triphosphate = DNA(n+1) + diphosphate</text>
        <dbReference type="Rhea" id="RHEA:22508"/>
        <dbReference type="Rhea" id="RHEA-COMP:17339"/>
        <dbReference type="Rhea" id="RHEA-COMP:17340"/>
        <dbReference type="ChEBI" id="CHEBI:33019"/>
        <dbReference type="ChEBI" id="CHEBI:61560"/>
        <dbReference type="ChEBI" id="CHEBI:173112"/>
        <dbReference type="EC" id="2.7.7.7"/>
    </reaction>
</comment>
<dbReference type="GO" id="GO:0009360">
    <property type="term" value="C:DNA polymerase III complex"/>
    <property type="evidence" value="ECO:0007669"/>
    <property type="project" value="InterPro"/>
</dbReference>
<comment type="similarity">
    <text evidence="7">Belongs to the DNA polymerase HolA subunit family.</text>
</comment>
<keyword evidence="6" id="KW-0239">DNA-directed DNA polymerase</keyword>
<keyword evidence="3 11" id="KW-0808">Transferase</keyword>
<organism evidence="11 12">
    <name type="scientific">Periweissella cryptocerci</name>
    <dbReference type="NCBI Taxonomy" id="2506420"/>
    <lineage>
        <taxon>Bacteria</taxon>
        <taxon>Bacillati</taxon>
        <taxon>Bacillota</taxon>
        <taxon>Bacilli</taxon>
        <taxon>Lactobacillales</taxon>
        <taxon>Lactobacillaceae</taxon>
        <taxon>Periweissella</taxon>
    </lineage>
</organism>
<dbReference type="EMBL" id="CP037940">
    <property type="protein sequence ID" value="QBO37005.1"/>
    <property type="molecule type" value="Genomic_DNA"/>
</dbReference>
<evidence type="ECO:0000256" key="6">
    <source>
        <dbReference type="ARBA" id="ARBA00022932"/>
    </source>
</evidence>
<dbReference type="Proteomes" id="UP000292886">
    <property type="component" value="Chromosome"/>
</dbReference>
<dbReference type="EC" id="2.7.7.7" evidence="1"/>
<keyword evidence="5" id="KW-0235">DNA replication</keyword>
<dbReference type="GO" id="GO:0003677">
    <property type="term" value="F:DNA binding"/>
    <property type="evidence" value="ECO:0007669"/>
    <property type="project" value="InterPro"/>
</dbReference>
<dbReference type="GO" id="GO:0003887">
    <property type="term" value="F:DNA-directed DNA polymerase activity"/>
    <property type="evidence" value="ECO:0007669"/>
    <property type="project" value="UniProtKB-KW"/>
</dbReference>
<evidence type="ECO:0000256" key="5">
    <source>
        <dbReference type="ARBA" id="ARBA00022705"/>
    </source>
</evidence>
<evidence type="ECO:0000256" key="2">
    <source>
        <dbReference type="ARBA" id="ARBA00017703"/>
    </source>
</evidence>
<dbReference type="Pfam" id="PF21694">
    <property type="entry name" value="DNA_pol3_delta_C"/>
    <property type="match status" value="1"/>
</dbReference>
<evidence type="ECO:0000256" key="7">
    <source>
        <dbReference type="ARBA" id="ARBA00034754"/>
    </source>
</evidence>
<dbReference type="PANTHER" id="PTHR34388:SF1">
    <property type="entry name" value="DNA POLYMERASE III SUBUNIT DELTA"/>
    <property type="match status" value="1"/>
</dbReference>
<dbReference type="PANTHER" id="PTHR34388">
    <property type="entry name" value="DNA POLYMERASE III SUBUNIT DELTA"/>
    <property type="match status" value="1"/>
</dbReference>
<evidence type="ECO:0000256" key="8">
    <source>
        <dbReference type="ARBA" id="ARBA00049244"/>
    </source>
</evidence>
<dbReference type="Gene3D" id="1.20.272.10">
    <property type="match status" value="1"/>
</dbReference>
<dbReference type="Gene3D" id="3.40.50.300">
    <property type="entry name" value="P-loop containing nucleotide triphosphate hydrolases"/>
    <property type="match status" value="1"/>
</dbReference>
<protein>
    <recommendedName>
        <fullName evidence="2">DNA polymerase III subunit delta</fullName>
        <ecNumber evidence="1">2.7.7.7</ecNumber>
    </recommendedName>
</protein>
<dbReference type="Pfam" id="PF06144">
    <property type="entry name" value="DNA_pol3_delta"/>
    <property type="match status" value="1"/>
</dbReference>
<proteinExistence type="inferred from homology"/>
<feature type="domain" description="DNA polymerase III delta subunit-like C-terminal" evidence="10">
    <location>
        <begin position="216"/>
        <end position="334"/>
    </location>
</feature>
<dbReference type="NCBIfam" id="TIGR01128">
    <property type="entry name" value="holA"/>
    <property type="match status" value="1"/>
</dbReference>
<dbReference type="InterPro" id="IPR048466">
    <property type="entry name" value="DNA_pol3_delta-like_C"/>
</dbReference>
<dbReference type="SUPFAM" id="SSF52540">
    <property type="entry name" value="P-loop containing nucleoside triphosphate hydrolases"/>
    <property type="match status" value="1"/>
</dbReference>
<dbReference type="RefSeq" id="WP_133364082.1">
    <property type="nucleotide sequence ID" value="NZ_CP037940.1"/>
</dbReference>
<dbReference type="AlphaFoldDB" id="A0A4V1AIX3"/>
<dbReference type="InterPro" id="IPR027417">
    <property type="entry name" value="P-loop_NTPase"/>
</dbReference>
<dbReference type="SUPFAM" id="SSF48019">
    <property type="entry name" value="post-AAA+ oligomerization domain-like"/>
    <property type="match status" value="1"/>
</dbReference>